<organism evidence="2 3">
    <name type="scientific">Penicillium brevicompactum</name>
    <dbReference type="NCBI Taxonomy" id="5074"/>
    <lineage>
        <taxon>Eukaryota</taxon>
        <taxon>Fungi</taxon>
        <taxon>Dikarya</taxon>
        <taxon>Ascomycota</taxon>
        <taxon>Pezizomycotina</taxon>
        <taxon>Eurotiomycetes</taxon>
        <taxon>Eurotiomycetidae</taxon>
        <taxon>Eurotiales</taxon>
        <taxon>Aspergillaceae</taxon>
        <taxon>Penicillium</taxon>
    </lineage>
</organism>
<protein>
    <recommendedName>
        <fullName evidence="4">DUF1295 domain protein</fullName>
    </recommendedName>
</protein>
<evidence type="ECO:0000313" key="3">
    <source>
        <dbReference type="Proteomes" id="UP001147695"/>
    </source>
</evidence>
<comment type="caution">
    <text evidence="2">The sequence shown here is derived from an EMBL/GenBank/DDBJ whole genome shotgun (WGS) entry which is preliminary data.</text>
</comment>
<dbReference type="GO" id="GO:0016020">
    <property type="term" value="C:membrane"/>
    <property type="evidence" value="ECO:0007669"/>
    <property type="project" value="TreeGrafter"/>
</dbReference>
<reference evidence="2" key="1">
    <citation type="submission" date="2022-12" db="EMBL/GenBank/DDBJ databases">
        <authorList>
            <person name="Petersen C."/>
        </authorList>
    </citation>
    <scope>NUCLEOTIDE SEQUENCE</scope>
    <source>
        <strain evidence="2">IBT 35673</strain>
    </source>
</reference>
<evidence type="ECO:0008006" key="4">
    <source>
        <dbReference type="Google" id="ProtNLM"/>
    </source>
</evidence>
<feature type="transmembrane region" description="Helical" evidence="1">
    <location>
        <begin position="189"/>
        <end position="208"/>
    </location>
</feature>
<dbReference type="PANTHER" id="PTHR32251">
    <property type="entry name" value="3-OXO-5-ALPHA-STEROID 4-DEHYDROGENASE"/>
    <property type="match status" value="1"/>
</dbReference>
<accession>A0A9W9QEK5</accession>
<dbReference type="AlphaFoldDB" id="A0A9W9QEK5"/>
<keyword evidence="1" id="KW-0812">Transmembrane</keyword>
<dbReference type="Pfam" id="PF06966">
    <property type="entry name" value="DUF1295"/>
    <property type="match status" value="1"/>
</dbReference>
<keyword evidence="1" id="KW-1133">Transmembrane helix</keyword>
<evidence type="ECO:0000256" key="1">
    <source>
        <dbReference type="SAM" id="Phobius"/>
    </source>
</evidence>
<dbReference type="Gene3D" id="1.20.120.1630">
    <property type="match status" value="1"/>
</dbReference>
<dbReference type="Proteomes" id="UP001147695">
    <property type="component" value="Unassembled WGS sequence"/>
</dbReference>
<name>A0A9W9QEK5_PENBR</name>
<feature type="transmembrane region" description="Helical" evidence="1">
    <location>
        <begin position="150"/>
        <end position="169"/>
    </location>
</feature>
<dbReference type="EMBL" id="JAPZBQ010000004">
    <property type="protein sequence ID" value="KAJ5334578.1"/>
    <property type="molecule type" value="Genomic_DNA"/>
</dbReference>
<dbReference type="PANTHER" id="PTHR32251:SF15">
    <property type="entry name" value="3-OXO-5-ALPHA-STEROID 4-DEHYDROGENASE (DUF1295)"/>
    <property type="match status" value="1"/>
</dbReference>
<keyword evidence="1" id="KW-0472">Membrane</keyword>
<evidence type="ECO:0000313" key="2">
    <source>
        <dbReference type="EMBL" id="KAJ5334578.1"/>
    </source>
</evidence>
<proteinExistence type="predicted"/>
<dbReference type="PROSITE" id="PS50244">
    <property type="entry name" value="S5A_REDUCTASE"/>
    <property type="match status" value="1"/>
</dbReference>
<dbReference type="InterPro" id="IPR010721">
    <property type="entry name" value="UstE-like"/>
</dbReference>
<gene>
    <name evidence="2" type="ORF">N7452_006981</name>
</gene>
<reference evidence="2" key="2">
    <citation type="journal article" date="2023" name="IMA Fungus">
        <title>Comparative genomic study of the Penicillium genus elucidates a diverse pangenome and 15 lateral gene transfer events.</title>
        <authorList>
            <person name="Petersen C."/>
            <person name="Sorensen T."/>
            <person name="Nielsen M.R."/>
            <person name="Sondergaard T.E."/>
            <person name="Sorensen J.L."/>
            <person name="Fitzpatrick D.A."/>
            <person name="Frisvad J.C."/>
            <person name="Nielsen K.L."/>
        </authorList>
    </citation>
    <scope>NUCLEOTIDE SEQUENCE</scope>
    <source>
        <strain evidence="2">IBT 35673</strain>
    </source>
</reference>
<sequence length="345" mass="38568">MAFLIPPSTLENQASSALHSPPLQNAMTPGDVGIFKSTLLPSFGLYTSLSLGTYLAAEATNRVELKDWLWPSSQVLNAWWTAVGSPMYTHDLSFDTVWNAIPWTEKVILGCVTIWGARLFARIASRSLSRNGDDSRYETAKTEPGFWKSAFVKIFLPEALVLGIISLPFTIPFTIGDTTLPVSEDGLNIIRALGVGLFGVGFGMEVMADTQLELHRRERTDLCRHGVWSLVRHPNYLGDTLVHFSFTLLNMAGFWNPIVLLGPITNYLFLRLVGGDKQTEASQLERYRSQDSSKYDQLKQWQKENNSFWPAIRQLANPWALAVVGCGFISVVIEEGLRVTLDPQW</sequence>